<dbReference type="Proteomes" id="UP000314294">
    <property type="component" value="Unassembled WGS sequence"/>
</dbReference>
<protein>
    <submittedName>
        <fullName evidence="1">Uncharacterized protein</fullName>
    </submittedName>
</protein>
<name>A0A4Z2HLH7_9TELE</name>
<dbReference type="PROSITE" id="PS51257">
    <property type="entry name" value="PROKAR_LIPOPROTEIN"/>
    <property type="match status" value="1"/>
</dbReference>
<keyword evidence="2" id="KW-1185">Reference proteome</keyword>
<evidence type="ECO:0000313" key="2">
    <source>
        <dbReference type="Proteomes" id="UP000314294"/>
    </source>
</evidence>
<comment type="caution">
    <text evidence="1">The sequence shown here is derived from an EMBL/GenBank/DDBJ whole genome shotgun (WGS) entry which is preliminary data.</text>
</comment>
<proteinExistence type="predicted"/>
<sequence length="338" mass="37610">MGRERHQRHHVGTLAGSGCGASGLHICRFHPDVCLAAVKVPGSFLVRLSVTVVFEEYEDICKIQLRSSSPPSVELHTAPSAPRNALMAAYLAAICDLAEDPSTSPSTSPSTVTRDSTPCWNNAHITTCITTHFSPSRHGGDSAVVRMSLATRSIATITTRSNTSWCSSSTSRPIASWAIPSWAIATGSSSPRNTSCTTCSCRENIEIYQHNYIKVFGFQILGPLVRNQFLSQHHLARNLLARHHLVQHHLVQNHLLLSQHHLARNLLARHHLVQHHLVQNHPLLSQHLLARNLLFQHHLVHNHPLLCQHRLVRSLLSNRCLHQYKECLNIACLIVLLV</sequence>
<evidence type="ECO:0000313" key="1">
    <source>
        <dbReference type="EMBL" id="TNN66410.1"/>
    </source>
</evidence>
<gene>
    <name evidence="1" type="ORF">EYF80_023317</name>
</gene>
<accession>A0A4Z2HLH7</accession>
<organism evidence="1 2">
    <name type="scientific">Liparis tanakae</name>
    <name type="common">Tanaka's snailfish</name>
    <dbReference type="NCBI Taxonomy" id="230148"/>
    <lineage>
        <taxon>Eukaryota</taxon>
        <taxon>Metazoa</taxon>
        <taxon>Chordata</taxon>
        <taxon>Craniata</taxon>
        <taxon>Vertebrata</taxon>
        <taxon>Euteleostomi</taxon>
        <taxon>Actinopterygii</taxon>
        <taxon>Neopterygii</taxon>
        <taxon>Teleostei</taxon>
        <taxon>Neoteleostei</taxon>
        <taxon>Acanthomorphata</taxon>
        <taxon>Eupercaria</taxon>
        <taxon>Perciformes</taxon>
        <taxon>Cottioidei</taxon>
        <taxon>Cottales</taxon>
        <taxon>Liparidae</taxon>
        <taxon>Liparis</taxon>
    </lineage>
</organism>
<reference evidence="1 2" key="1">
    <citation type="submission" date="2019-03" db="EMBL/GenBank/DDBJ databases">
        <title>First draft genome of Liparis tanakae, snailfish: a comprehensive survey of snailfish specific genes.</title>
        <authorList>
            <person name="Kim W."/>
            <person name="Song I."/>
            <person name="Jeong J.-H."/>
            <person name="Kim D."/>
            <person name="Kim S."/>
            <person name="Ryu S."/>
            <person name="Song J.Y."/>
            <person name="Lee S.K."/>
        </authorList>
    </citation>
    <scope>NUCLEOTIDE SEQUENCE [LARGE SCALE GENOMIC DNA]</scope>
    <source>
        <tissue evidence="1">Muscle</tissue>
    </source>
</reference>
<dbReference type="EMBL" id="SRLO01000219">
    <property type="protein sequence ID" value="TNN66410.1"/>
    <property type="molecule type" value="Genomic_DNA"/>
</dbReference>
<dbReference type="AlphaFoldDB" id="A0A4Z2HLH7"/>